<name>A0A0N0P5L9_LEPSE</name>
<sequence length="734" mass="77187">MTSTTRRISVTSEQLQNDTLRAQLFSACCAYGLVEWVRYDEDPNYNTTTVCIQFQKLSSADRLRNDMHQRGQAWQVESEAATPCVGSDVLLSSSDVVTCARLKLLVPTLQCIEVGGAAGISGTASTAEPTPTVSMATFEEKSFLLHGRGTATRAGSSRVTAEQEVALWSGFEQQSSALRHSCLGPYCAVLHLASAHDANEFLLQHQLALAERHGVYAIHVGTAATSPLAVALPKMLARHVLSDRPIDGRVVRGYVVAMPSNTYCVVDAGLYPSEEQAAGCTLVNTHTNFLSVSLGDEVQVQLSTGGGLSIAGEGMVGGKLLRVLVASVFSTRRSVAKVQLPTTAARTLRTSNLARGLLNVAAAHQQNPKLPTSPNLAHALKRNAPTTTSMRPSAVTGSTTGVRPLSGNAAKALASKLFKHIQEKKMSGSDGSGVSSERICTYPAGLSVYTRLLVRVEKIEDDGLHARCVADAENCGYNGPVFIPAALVPSDTITTSTSIATGGTGSTANSNAGGEGWRSYAVVGERMHVALLYMVAVGGSAATMRGVASKKEADLRRAAVAAAPCTTMTEAMGDTEGFSSFSSVTVGTSITAVAMLQLSEGDLGVPPSNATSHTFPAYLLRAAGAHTSAALRQTPLVLPVADLSPLDPSTLTTSPATLTISEVVNDVSRGQYAVVVPYSVYAARQAECAAAQESKRKAEMDEVKRRLAAVMGDDILEVLNDDDGVDAKRSRTEN</sequence>
<dbReference type="AlphaFoldDB" id="A0A0N0P5L9"/>
<dbReference type="OMA" id="DAENCGY"/>
<protein>
    <submittedName>
        <fullName evidence="1">Uncharacterized protein</fullName>
    </submittedName>
</protein>
<evidence type="ECO:0000313" key="2">
    <source>
        <dbReference type="Proteomes" id="UP000038009"/>
    </source>
</evidence>
<reference evidence="1 2" key="1">
    <citation type="journal article" date="2015" name="PLoS Pathog.">
        <title>Leptomonas seymouri: Adaptations to the Dixenous Life Cycle Analyzed by Genome Sequencing, Transcriptome Profiling and Co-infection with Leishmania donovani.</title>
        <authorList>
            <person name="Kraeva N."/>
            <person name="Butenko A."/>
            <person name="Hlavacova J."/>
            <person name="Kostygov A."/>
            <person name="Myskova J."/>
            <person name="Grybchuk D."/>
            <person name="Lestinova T."/>
            <person name="Votypka J."/>
            <person name="Volf P."/>
            <person name="Opperdoes F."/>
            <person name="Flegontov P."/>
            <person name="Lukes J."/>
            <person name="Yurchenko V."/>
        </authorList>
    </citation>
    <scope>NUCLEOTIDE SEQUENCE [LARGE SCALE GENOMIC DNA]</scope>
    <source>
        <strain evidence="1 2">ATCC 30220</strain>
    </source>
</reference>
<comment type="caution">
    <text evidence="1">The sequence shown here is derived from an EMBL/GenBank/DDBJ whole genome shotgun (WGS) entry which is preliminary data.</text>
</comment>
<organism evidence="1 2">
    <name type="scientific">Leptomonas seymouri</name>
    <dbReference type="NCBI Taxonomy" id="5684"/>
    <lineage>
        <taxon>Eukaryota</taxon>
        <taxon>Discoba</taxon>
        <taxon>Euglenozoa</taxon>
        <taxon>Kinetoplastea</taxon>
        <taxon>Metakinetoplastina</taxon>
        <taxon>Trypanosomatida</taxon>
        <taxon>Trypanosomatidae</taxon>
        <taxon>Leishmaniinae</taxon>
        <taxon>Leptomonas</taxon>
    </lineage>
</organism>
<dbReference type="OrthoDB" id="271968at2759"/>
<accession>A0A0N0P5L9</accession>
<gene>
    <name evidence="1" type="ORF">ABL78_4297</name>
</gene>
<dbReference type="EMBL" id="LJSK01000122">
    <property type="protein sequence ID" value="KPI86619.1"/>
    <property type="molecule type" value="Genomic_DNA"/>
</dbReference>
<keyword evidence="2" id="KW-1185">Reference proteome</keyword>
<dbReference type="VEuPathDB" id="TriTrypDB:Lsey_0122_0070"/>
<proteinExistence type="predicted"/>
<evidence type="ECO:0000313" key="1">
    <source>
        <dbReference type="EMBL" id="KPI86619.1"/>
    </source>
</evidence>
<dbReference type="Proteomes" id="UP000038009">
    <property type="component" value="Unassembled WGS sequence"/>
</dbReference>